<dbReference type="InterPro" id="IPR043128">
    <property type="entry name" value="Rev_trsase/Diguanyl_cyclase"/>
</dbReference>
<dbReference type="EMBL" id="WJBB01000003">
    <property type="protein sequence ID" value="MBC3796164.1"/>
    <property type="molecule type" value="Genomic_DNA"/>
</dbReference>
<sequence length="82" mass="9713">MKQDIYKKVIENSSIGYVFLRIISDHLTGLYNRRFFDIEMQRLNIERNLPLALIVSDVNGLKLTNDDCMNCNCKKDREKFLK</sequence>
<comment type="caution">
    <text evidence="1">The sequence shown here is derived from an EMBL/GenBank/DDBJ whole genome shotgun (WGS) entry which is preliminary data.</text>
</comment>
<evidence type="ECO:0000313" key="2">
    <source>
        <dbReference type="Proteomes" id="UP000653358"/>
    </source>
</evidence>
<dbReference type="InterPro" id="IPR029787">
    <property type="entry name" value="Nucleotide_cyclase"/>
</dbReference>
<organism evidence="1 2">
    <name type="scientific">Acetobacterium tundrae</name>
    <dbReference type="NCBI Taxonomy" id="132932"/>
    <lineage>
        <taxon>Bacteria</taxon>
        <taxon>Bacillati</taxon>
        <taxon>Bacillota</taxon>
        <taxon>Clostridia</taxon>
        <taxon>Eubacteriales</taxon>
        <taxon>Eubacteriaceae</taxon>
        <taxon>Acetobacterium</taxon>
    </lineage>
</organism>
<name>A0ABR6WI52_9FIRM</name>
<dbReference type="SUPFAM" id="SSF55073">
    <property type="entry name" value="Nucleotide cyclase"/>
    <property type="match status" value="1"/>
</dbReference>
<keyword evidence="2" id="KW-1185">Reference proteome</keyword>
<dbReference type="Proteomes" id="UP000653358">
    <property type="component" value="Unassembled WGS sequence"/>
</dbReference>
<reference evidence="1 2" key="1">
    <citation type="journal article" date="2020" name="mSystems">
        <title>Defining Genomic and Predicted Metabolic Features of the Acetobacterium Genus.</title>
        <authorList>
            <person name="Ross D.E."/>
            <person name="Marshall C.W."/>
            <person name="Gulliver D."/>
            <person name="May H.D."/>
            <person name="Norman R.S."/>
        </authorList>
    </citation>
    <scope>NUCLEOTIDE SEQUENCE [LARGE SCALE GENOMIC DNA]</scope>
    <source>
        <strain evidence="1 2">DSM 9173</strain>
    </source>
</reference>
<proteinExistence type="predicted"/>
<gene>
    <name evidence="1" type="ORF">GH807_03755</name>
</gene>
<dbReference type="Gene3D" id="3.30.70.270">
    <property type="match status" value="1"/>
</dbReference>
<evidence type="ECO:0000313" key="1">
    <source>
        <dbReference type="EMBL" id="MBC3796164.1"/>
    </source>
</evidence>
<accession>A0ABR6WI52</accession>
<protein>
    <submittedName>
        <fullName evidence="1">Diguanylate cyclase</fullName>
    </submittedName>
</protein>